<feature type="compositionally biased region" description="Basic and acidic residues" evidence="7">
    <location>
        <begin position="536"/>
        <end position="649"/>
    </location>
</feature>
<feature type="compositionally biased region" description="Low complexity" evidence="7">
    <location>
        <begin position="754"/>
        <end position="892"/>
    </location>
</feature>
<proteinExistence type="predicted"/>
<reference evidence="9" key="2">
    <citation type="submission" date="2025-08" db="UniProtKB">
        <authorList>
            <consortium name="RefSeq"/>
        </authorList>
    </citation>
    <scope>IDENTIFICATION</scope>
    <source>
        <strain evidence="9">S238N-H82</strain>
        <tissue evidence="9">Testes</tissue>
    </source>
</reference>
<dbReference type="GO" id="GO:0005307">
    <property type="term" value="F:choline:sodium symporter activity"/>
    <property type="evidence" value="ECO:0000318"/>
    <property type="project" value="GO_Central"/>
</dbReference>
<feature type="region of interest" description="Disordered" evidence="7">
    <location>
        <begin position="1122"/>
        <end position="1216"/>
    </location>
</feature>
<feature type="region of interest" description="Disordered" evidence="7">
    <location>
        <begin position="1"/>
        <end position="206"/>
    </location>
</feature>
<feature type="compositionally biased region" description="Basic residues" evidence="7">
    <location>
        <begin position="1"/>
        <end position="12"/>
    </location>
</feature>
<keyword evidence="3" id="KW-0915">Sodium</keyword>
<dbReference type="GO" id="GO:0005886">
    <property type="term" value="C:plasma membrane"/>
    <property type="evidence" value="ECO:0000318"/>
    <property type="project" value="GO_Central"/>
</dbReference>
<feature type="region of interest" description="Disordered" evidence="7">
    <location>
        <begin position="325"/>
        <end position="382"/>
    </location>
</feature>
<keyword evidence="1" id="KW-0813">Transport</keyword>
<feature type="compositionally biased region" description="Polar residues" evidence="7">
    <location>
        <begin position="1139"/>
        <end position="1151"/>
    </location>
</feature>
<feature type="compositionally biased region" description="Basic and acidic residues" evidence="7">
    <location>
        <begin position="443"/>
        <end position="527"/>
    </location>
</feature>
<dbReference type="PANTHER" id="PTHR45897">
    <property type="entry name" value="HIGH-AFFINITY CHOLINE TRANSPORTER 1"/>
    <property type="match status" value="1"/>
</dbReference>
<feature type="compositionally biased region" description="Basic and acidic residues" evidence="7">
    <location>
        <begin position="174"/>
        <end position="188"/>
    </location>
</feature>
<evidence type="ECO:0000256" key="3">
    <source>
        <dbReference type="ARBA" id="ARBA00023053"/>
    </source>
</evidence>
<keyword evidence="8" id="KW-1185">Reference proteome</keyword>
<organism evidence="8 9">
    <name type="scientific">Branchiostoma floridae</name>
    <name type="common">Florida lancelet</name>
    <name type="synonym">Amphioxus</name>
    <dbReference type="NCBI Taxonomy" id="7739"/>
    <lineage>
        <taxon>Eukaryota</taxon>
        <taxon>Metazoa</taxon>
        <taxon>Chordata</taxon>
        <taxon>Cephalochordata</taxon>
        <taxon>Leptocardii</taxon>
        <taxon>Amphioxiformes</taxon>
        <taxon>Branchiostomatidae</taxon>
        <taxon>Branchiostoma</taxon>
    </lineage>
</organism>
<feature type="compositionally biased region" description="Polar residues" evidence="7">
    <location>
        <begin position="929"/>
        <end position="951"/>
    </location>
</feature>
<feature type="compositionally biased region" description="Polar residues" evidence="7">
    <location>
        <begin position="281"/>
        <end position="290"/>
    </location>
</feature>
<accession>A0A9J7KJK8</accession>
<evidence type="ECO:0000256" key="6">
    <source>
        <dbReference type="ARBA" id="ARBA00023201"/>
    </source>
</evidence>
<feature type="compositionally biased region" description="Pro residues" evidence="7">
    <location>
        <begin position="1275"/>
        <end position="1288"/>
    </location>
</feature>
<dbReference type="OrthoDB" id="10059455at2759"/>
<feature type="region of interest" description="Disordered" evidence="7">
    <location>
        <begin position="738"/>
        <end position="903"/>
    </location>
</feature>
<name>A0A9J7KJK8_BRAFL</name>
<dbReference type="GeneID" id="118406029"/>
<feature type="region of interest" description="Disordered" evidence="7">
    <location>
        <begin position="1028"/>
        <end position="1073"/>
    </location>
</feature>
<feature type="compositionally biased region" description="Basic and acidic residues" evidence="7">
    <location>
        <begin position="344"/>
        <end position="361"/>
    </location>
</feature>
<dbReference type="GO" id="GO:0015871">
    <property type="term" value="P:choline transport"/>
    <property type="evidence" value="ECO:0000318"/>
    <property type="project" value="GO_Central"/>
</dbReference>
<evidence type="ECO:0000256" key="4">
    <source>
        <dbReference type="ARBA" id="ARBA00023065"/>
    </source>
</evidence>
<dbReference type="GO" id="GO:0008292">
    <property type="term" value="P:acetylcholine biosynthetic process"/>
    <property type="evidence" value="ECO:0000318"/>
    <property type="project" value="GO_Central"/>
</dbReference>
<evidence type="ECO:0000256" key="2">
    <source>
        <dbReference type="ARBA" id="ARBA00022847"/>
    </source>
</evidence>
<evidence type="ECO:0000313" key="8">
    <source>
        <dbReference type="Proteomes" id="UP000001554"/>
    </source>
</evidence>
<feature type="region of interest" description="Disordered" evidence="7">
    <location>
        <begin position="221"/>
        <end position="290"/>
    </location>
</feature>
<feature type="compositionally biased region" description="Polar residues" evidence="7">
    <location>
        <begin position="258"/>
        <end position="268"/>
    </location>
</feature>
<dbReference type="InterPro" id="IPR052244">
    <property type="entry name" value="Choline_transporter"/>
</dbReference>
<feature type="compositionally biased region" description="Basic and acidic residues" evidence="7">
    <location>
        <begin position="738"/>
        <end position="747"/>
    </location>
</feature>
<keyword evidence="5" id="KW-0325">Glycoprotein</keyword>
<feature type="compositionally biased region" description="Polar residues" evidence="7">
    <location>
        <begin position="148"/>
        <end position="172"/>
    </location>
</feature>
<feature type="region of interest" description="Disordered" evidence="7">
    <location>
        <begin position="674"/>
        <end position="711"/>
    </location>
</feature>
<feature type="compositionally biased region" description="Polar residues" evidence="7">
    <location>
        <begin position="224"/>
        <end position="243"/>
    </location>
</feature>
<reference evidence="8" key="1">
    <citation type="journal article" date="2020" name="Nat. Ecol. Evol.">
        <title>Deeply conserved synteny resolves early events in vertebrate evolution.</title>
        <authorList>
            <person name="Simakov O."/>
            <person name="Marletaz F."/>
            <person name="Yue J.X."/>
            <person name="O'Connell B."/>
            <person name="Jenkins J."/>
            <person name="Brandt A."/>
            <person name="Calef R."/>
            <person name="Tung C.H."/>
            <person name="Huang T.K."/>
            <person name="Schmutz J."/>
            <person name="Satoh N."/>
            <person name="Yu J.K."/>
            <person name="Putnam N.H."/>
            <person name="Green R.E."/>
            <person name="Rokhsar D.S."/>
        </authorList>
    </citation>
    <scope>NUCLEOTIDE SEQUENCE [LARGE SCALE GENOMIC DNA]</scope>
    <source>
        <strain evidence="8">S238N-H82</strain>
    </source>
</reference>
<dbReference type="RefSeq" id="XP_035661777.1">
    <property type="nucleotide sequence ID" value="XM_035805884.1"/>
</dbReference>
<protein>
    <submittedName>
        <fullName evidence="9">Uncharacterized protein LOC118406029</fullName>
    </submittedName>
</protein>
<feature type="compositionally biased region" description="Basic and acidic residues" evidence="7">
    <location>
        <begin position="28"/>
        <end position="49"/>
    </location>
</feature>
<evidence type="ECO:0000313" key="9">
    <source>
        <dbReference type="RefSeq" id="XP_035661777.1"/>
    </source>
</evidence>
<dbReference type="PANTHER" id="PTHR45897:SF4">
    <property type="entry name" value="HIGH-AFFINITY CHOLINE TRANSPORTER 1"/>
    <property type="match status" value="1"/>
</dbReference>
<evidence type="ECO:0000256" key="1">
    <source>
        <dbReference type="ARBA" id="ARBA00022448"/>
    </source>
</evidence>
<keyword evidence="4" id="KW-0406">Ion transport</keyword>
<evidence type="ECO:0000256" key="7">
    <source>
        <dbReference type="SAM" id="MobiDB-lite"/>
    </source>
</evidence>
<feature type="compositionally biased region" description="Basic and acidic residues" evidence="7">
    <location>
        <begin position="674"/>
        <end position="697"/>
    </location>
</feature>
<keyword evidence="2" id="KW-0769">Symport</keyword>
<keyword evidence="6" id="KW-0739">Sodium transport</keyword>
<feature type="region of interest" description="Disordered" evidence="7">
    <location>
        <begin position="436"/>
        <end position="649"/>
    </location>
</feature>
<feature type="compositionally biased region" description="Low complexity" evidence="7">
    <location>
        <begin position="1154"/>
        <end position="1183"/>
    </location>
</feature>
<feature type="region of interest" description="Disordered" evidence="7">
    <location>
        <begin position="927"/>
        <end position="951"/>
    </location>
</feature>
<dbReference type="KEGG" id="bfo:118406029"/>
<gene>
    <name evidence="9" type="primary">LOC118406029</name>
</gene>
<feature type="region of interest" description="Disordered" evidence="7">
    <location>
        <begin position="1269"/>
        <end position="1311"/>
    </location>
</feature>
<dbReference type="Proteomes" id="UP000001554">
    <property type="component" value="Chromosome 18"/>
</dbReference>
<sequence>MSTTKRRDRRRQPYNTSWLSEDEECEDDRSSSRSRPRQERHGSDQEKSSRIASPTPTAVPSGEEKRRLSPPPIALTLRRVAPPPQYKAKEAAGASKEYAVVHRNQSTKPNVCHDDTGSIKRPCSTFEDSDESRRQDGKGNKRRISYTEYMNRSRSGDSRNVTSSAPTVQTGTKVPDETEKSPTSDRRVIKARRRMSQHELAEVSSQIRARKEALCPLITEKKTTATTSHPTSPQPELSHSSATRCCGSADVSAAAPTQEETPAVSTDGKSAGVRHGRDVITQKSTSSRSSIGKTLVEFLKREEEKIRRDQKLRKLFRKKAAALAAKIGGDGASRSSRPPVAAELQEKSVRSESSKRPDGRLRHNLGQSGMPPSDQETDSRPPAQLYPVQQQLIQPSNDSQCFFTSCPFGNILVQQMSQSGGNVQRLLAATAVTAPPQNVPHGVRTDNPRDNRLRDIVPDGVRTDNPRDNRLRDIVPDGVRMDNPRDNRLRDIVPDGVRTDNPRDNRLRDIVPDGVRTDNPRDNRLRDIVPAGVRTDNPRDNRLRDIVPDGVRTDNPRDNRLRDIVPDGVRTDNPRDNRLRDIVPDGVRTDNPRDNRLRDIVPDGVRMDNPRDNRLRDIVPDGVRTDNPRDNRLRDIVPDGVRTDNPRDNRLRDIVPAGVRTDNLRDKRLRDIVPDGVRTDNPRDNRLRDIVPADENAHRRRHAPRTSTQTPLRSMPIQAVYTAKEIEQGIRSIRNADAEIPSSHEQRLAAVPAPRLSNPPLLTSLPTPRLSNPPLLTSLPTPRLSNPPLLTSLPTPRLSNPPLLTSLPTPRLSNPPLLTSLPTPRLSHPPLLTSLPTPRLSNPPLLTSLPTPRLSNPPLLTSLPTPRLSNPPLLTSLPTPRLSNPPLLTSLPKSWPTNPPPLSSLPTPQQVLQFMREQRASIFGEAAARQQSGNVQQQTSLPRSMTSPFTTLGLQKKNNQLQAGRSDRPPSGEPPIAARSATAAMPIQGHSNTGREAIVCQQSSDTRQQMSLSTPMTSTLTARLVLQKKKKKSNNNQAGRKGRPRKPPVAVKSGKTDNLGPATVSMPMQGRSSTRTAMAVPLMTPSPDSNNNTITAPATLALPAVLPDRIPLEDAIRLLVGTESKDDPSPHGHVHVNSPVATTAGSSTSAFPKTRGQSSSGTSTGKTGESSGSSSSNPLQTSQPNRLDDKMPKKRTRTGADTSTGKRFKPQGNLASMYNTCEPVDISNASYNVKKDDGVDGYETPWNFSVTPNLSLSRSDDGLWHSCKPLKSLSRPPPLPPLYRPRPPGLEHVQDSPPPTSPGSPRQLSYPLRFGATGRSEPMDHYLTPYRRVGVLEHPGSPLQSTSTCPDHMVARYQNYLWIEPYDWTGSGLCDMVDASVDTAVPNKQEEGQYMRAMDI</sequence>
<evidence type="ECO:0000256" key="5">
    <source>
        <dbReference type="ARBA" id="ARBA00023180"/>
    </source>
</evidence>